<dbReference type="AlphaFoldDB" id="A0A2U1IWW9"/>
<feature type="transmembrane region" description="Helical" evidence="6">
    <location>
        <begin position="441"/>
        <end position="461"/>
    </location>
</feature>
<feature type="transmembrane region" description="Helical" evidence="6">
    <location>
        <begin position="330"/>
        <end position="353"/>
    </location>
</feature>
<gene>
    <name evidence="7" type="ORF">BB558_006733</name>
</gene>
<organism evidence="7 8">
    <name type="scientific">Smittium angustum</name>
    <dbReference type="NCBI Taxonomy" id="133377"/>
    <lineage>
        <taxon>Eukaryota</taxon>
        <taxon>Fungi</taxon>
        <taxon>Fungi incertae sedis</taxon>
        <taxon>Zoopagomycota</taxon>
        <taxon>Kickxellomycotina</taxon>
        <taxon>Harpellomycetes</taxon>
        <taxon>Harpellales</taxon>
        <taxon>Legeriomycetaceae</taxon>
        <taxon>Smittium</taxon>
    </lineage>
</organism>
<dbReference type="PIRSF" id="PIRSF006060">
    <property type="entry name" value="AA_transporter"/>
    <property type="match status" value="1"/>
</dbReference>
<dbReference type="GO" id="GO:0015171">
    <property type="term" value="F:amino acid transmembrane transporter activity"/>
    <property type="evidence" value="ECO:0007669"/>
    <property type="project" value="TreeGrafter"/>
</dbReference>
<dbReference type="InterPro" id="IPR002293">
    <property type="entry name" value="AA/rel_permease1"/>
</dbReference>
<evidence type="ECO:0000256" key="5">
    <source>
        <dbReference type="ARBA" id="ARBA00023136"/>
    </source>
</evidence>
<evidence type="ECO:0000256" key="4">
    <source>
        <dbReference type="ARBA" id="ARBA00022989"/>
    </source>
</evidence>
<evidence type="ECO:0000256" key="1">
    <source>
        <dbReference type="ARBA" id="ARBA00004141"/>
    </source>
</evidence>
<dbReference type="GO" id="GO:0016020">
    <property type="term" value="C:membrane"/>
    <property type="evidence" value="ECO:0007669"/>
    <property type="project" value="UniProtKB-SubCell"/>
</dbReference>
<evidence type="ECO:0000313" key="8">
    <source>
        <dbReference type="Proteomes" id="UP000245591"/>
    </source>
</evidence>
<keyword evidence="3 6" id="KW-0812">Transmembrane</keyword>
<feature type="transmembrane region" description="Helical" evidence="6">
    <location>
        <begin position="205"/>
        <end position="226"/>
    </location>
</feature>
<keyword evidence="2" id="KW-0813">Transport</keyword>
<evidence type="ECO:0000256" key="2">
    <source>
        <dbReference type="ARBA" id="ARBA00022448"/>
    </source>
</evidence>
<keyword evidence="5 6" id="KW-0472">Membrane</keyword>
<feature type="transmembrane region" description="Helical" evidence="6">
    <location>
        <begin position="71"/>
        <end position="92"/>
    </location>
</feature>
<dbReference type="Gene3D" id="1.20.1740.10">
    <property type="entry name" value="Amino acid/polyamine transporter I"/>
    <property type="match status" value="1"/>
</dbReference>
<evidence type="ECO:0008006" key="9">
    <source>
        <dbReference type="Google" id="ProtNLM"/>
    </source>
</evidence>
<dbReference type="Pfam" id="PF13520">
    <property type="entry name" value="AA_permease_2"/>
    <property type="match status" value="1"/>
</dbReference>
<feature type="transmembrane region" description="Helical" evidence="6">
    <location>
        <begin position="467"/>
        <end position="483"/>
    </location>
</feature>
<dbReference type="PANTHER" id="PTHR43243">
    <property type="entry name" value="INNER MEMBRANE TRANSPORTER YGJI-RELATED"/>
    <property type="match status" value="1"/>
</dbReference>
<evidence type="ECO:0000256" key="6">
    <source>
        <dbReference type="SAM" id="Phobius"/>
    </source>
</evidence>
<comment type="subcellular location">
    <subcellularLocation>
        <location evidence="1">Membrane</location>
        <topology evidence="1">Multi-pass membrane protein</topology>
    </subcellularLocation>
</comment>
<dbReference type="PANTHER" id="PTHR43243:SF4">
    <property type="entry name" value="CATIONIC AMINO ACID TRANSPORTER 4"/>
    <property type="match status" value="1"/>
</dbReference>
<dbReference type="EMBL" id="MBFU01000875">
    <property type="protein sequence ID" value="PVZ97310.1"/>
    <property type="molecule type" value="Genomic_DNA"/>
</dbReference>
<feature type="transmembrane region" description="Helical" evidence="6">
    <location>
        <begin position="286"/>
        <end position="310"/>
    </location>
</feature>
<reference evidence="7 8" key="1">
    <citation type="journal article" date="2018" name="MBio">
        <title>Comparative Genomics Reveals the Core Gene Toolbox for the Fungus-Insect Symbiosis.</title>
        <authorList>
            <person name="Wang Y."/>
            <person name="Stata M."/>
            <person name="Wang W."/>
            <person name="Stajich J.E."/>
            <person name="White M.M."/>
            <person name="Moncalvo J.M."/>
        </authorList>
    </citation>
    <scope>NUCLEOTIDE SEQUENCE [LARGE SCALE GENOMIC DNA]</scope>
    <source>
        <strain evidence="7 8">AUS-126-30</strain>
    </source>
</reference>
<name>A0A2U1IWW9_SMIAN</name>
<feature type="transmembrane region" description="Helical" evidence="6">
    <location>
        <begin position="179"/>
        <end position="198"/>
    </location>
</feature>
<feature type="transmembrane region" description="Helical" evidence="6">
    <location>
        <begin position="44"/>
        <end position="65"/>
    </location>
</feature>
<proteinExistence type="predicted"/>
<evidence type="ECO:0000313" key="7">
    <source>
        <dbReference type="EMBL" id="PVZ97310.1"/>
    </source>
</evidence>
<accession>A0A2U1IWW9</accession>
<dbReference type="Proteomes" id="UP000245591">
    <property type="component" value="Unassembled WGS sequence"/>
</dbReference>
<keyword evidence="8" id="KW-1185">Reference proteome</keyword>
<sequence length="511" mass="55219">MMNQARKEKLKVFLSSLVRKKSIEQASMEANSSEMKRTLGKIDLISIGIGCTIGSGVFVLTASIAKEYTGPSIVISFALAGLASSLTAFSYAEMASMVPTSGSAYTYVITTMGELAGWMTGWSLVIEYLVGAATIASGWTGYANNLYENMSGKTIPYLVSNPPINSSATEGNIKIDKDAIMNVPGAIIVAILTLVLVVGIQESKLVNNTIVVIKVIAILLFVFFGAKYVSKSNYVPFVPEPVKGTYGVLGIIRGSQKLFISYIGFDAVSSAAQEAKNPEKDLPVGIIFSLLFCTLLYIAVSLILCGVTKYTDIEGGSISKILSKHPGTKWLEIVINIGAVSGLTSAILVSLMAHSRLLMAVSNDGMLPSFFGRLHKKFKTPYWASIVTGSVCIILASFFPVSILSDVTSCGALLVFTFVNVGVIVLKITQPERKRTYKVPFGPYLCPGLGAFITVMLLVLSEAQTKLRIGVWLILGLICYFAFSRRHSQIGKPYEIKMKTRIDDTPDQYQV</sequence>
<evidence type="ECO:0000256" key="3">
    <source>
        <dbReference type="ARBA" id="ARBA00022692"/>
    </source>
</evidence>
<feature type="transmembrane region" description="Helical" evidence="6">
    <location>
        <begin position="382"/>
        <end position="405"/>
    </location>
</feature>
<keyword evidence="4 6" id="KW-1133">Transmembrane helix</keyword>
<feature type="transmembrane region" description="Helical" evidence="6">
    <location>
        <begin position="411"/>
        <end position="429"/>
    </location>
</feature>
<comment type="caution">
    <text evidence="7">The sequence shown here is derived from an EMBL/GenBank/DDBJ whole genome shotgun (WGS) entry which is preliminary data.</text>
</comment>
<protein>
    <recommendedName>
        <fullName evidence="9">Cationic amino acid transporter C-terminal domain-containing protein</fullName>
    </recommendedName>
</protein>